<dbReference type="InterPro" id="IPR044862">
    <property type="entry name" value="Pro_4_hyd_alph_FE2OG_OXY"/>
</dbReference>
<evidence type="ECO:0000256" key="4">
    <source>
        <dbReference type="ARBA" id="ARBA00022964"/>
    </source>
</evidence>
<dbReference type="Gene3D" id="2.60.120.620">
    <property type="entry name" value="q2cbj1_9rhob like domain"/>
    <property type="match status" value="1"/>
</dbReference>
<dbReference type="SMART" id="SM00702">
    <property type="entry name" value="P4Hc"/>
    <property type="match status" value="1"/>
</dbReference>
<gene>
    <name evidence="8" type="ORF">H8B09_24455</name>
</gene>
<dbReference type="Proteomes" id="UP000609346">
    <property type="component" value="Unassembled WGS sequence"/>
</dbReference>
<accession>A0ABR8N3U5</accession>
<protein>
    <submittedName>
        <fullName evidence="8">2OG-Fe(II) oxygenase</fullName>
    </submittedName>
</protein>
<comment type="caution">
    <text evidence="8">The sequence shown here is derived from an EMBL/GenBank/DDBJ whole genome shotgun (WGS) entry which is preliminary data.</text>
</comment>
<comment type="cofactor">
    <cofactor evidence="1">
        <name>L-ascorbate</name>
        <dbReference type="ChEBI" id="CHEBI:38290"/>
    </cofactor>
</comment>
<dbReference type="InterPro" id="IPR045054">
    <property type="entry name" value="P4HA-like"/>
</dbReference>
<organism evidence="8 9">
    <name type="scientific">Paenibacillus terricola</name>
    <dbReference type="NCBI Taxonomy" id="2763503"/>
    <lineage>
        <taxon>Bacteria</taxon>
        <taxon>Bacillati</taxon>
        <taxon>Bacillota</taxon>
        <taxon>Bacilli</taxon>
        <taxon>Bacillales</taxon>
        <taxon>Paenibacillaceae</taxon>
        <taxon>Paenibacillus</taxon>
    </lineage>
</organism>
<keyword evidence="3" id="KW-0847">Vitamin C</keyword>
<sequence>MVVKEQSIVDASGGDILRTSDRQIRIVDKLEEPLILVLEDVLSAEECDVLIALASDRMQRSRIGGAHTVSDIRTSSSMFLEEGENAWVRSVEERLSELMQVPLAHAEPLQVLHYRPGEQYKLHYDYFTSDTVANNRISTLVMYLNDVEEGGETCFPLLQLSVAPKKGSAVYFEYFYTDHHLNELTLHAGNPVVTGEKWVATQWMRRQRFRD</sequence>
<proteinExistence type="predicted"/>
<evidence type="ECO:0000256" key="5">
    <source>
        <dbReference type="ARBA" id="ARBA00023002"/>
    </source>
</evidence>
<dbReference type="PROSITE" id="PS51471">
    <property type="entry name" value="FE2OG_OXY"/>
    <property type="match status" value="1"/>
</dbReference>
<keyword evidence="6" id="KW-0408">Iron</keyword>
<feature type="domain" description="Fe2OG dioxygenase" evidence="7">
    <location>
        <begin position="105"/>
        <end position="206"/>
    </location>
</feature>
<evidence type="ECO:0000259" key="7">
    <source>
        <dbReference type="PROSITE" id="PS51471"/>
    </source>
</evidence>
<dbReference type="PANTHER" id="PTHR10869:SF246">
    <property type="entry name" value="TRANSMEMBRANE PROLYL 4-HYDROXYLASE"/>
    <property type="match status" value="1"/>
</dbReference>
<keyword evidence="2" id="KW-0479">Metal-binding</keyword>
<evidence type="ECO:0000256" key="2">
    <source>
        <dbReference type="ARBA" id="ARBA00022723"/>
    </source>
</evidence>
<dbReference type="Pfam" id="PF13640">
    <property type="entry name" value="2OG-FeII_Oxy_3"/>
    <property type="match status" value="1"/>
</dbReference>
<evidence type="ECO:0000313" key="9">
    <source>
        <dbReference type="Proteomes" id="UP000609346"/>
    </source>
</evidence>
<dbReference type="RefSeq" id="WP_191206417.1">
    <property type="nucleotide sequence ID" value="NZ_JACXZA010000007.1"/>
</dbReference>
<evidence type="ECO:0000256" key="1">
    <source>
        <dbReference type="ARBA" id="ARBA00001961"/>
    </source>
</evidence>
<evidence type="ECO:0000256" key="3">
    <source>
        <dbReference type="ARBA" id="ARBA00022896"/>
    </source>
</evidence>
<evidence type="ECO:0000313" key="8">
    <source>
        <dbReference type="EMBL" id="MBD3921936.1"/>
    </source>
</evidence>
<dbReference type="PANTHER" id="PTHR10869">
    <property type="entry name" value="PROLYL 4-HYDROXYLASE ALPHA SUBUNIT"/>
    <property type="match status" value="1"/>
</dbReference>
<dbReference type="InterPro" id="IPR005123">
    <property type="entry name" value="Oxoglu/Fe-dep_dioxygenase_dom"/>
</dbReference>
<evidence type="ECO:0000256" key="6">
    <source>
        <dbReference type="ARBA" id="ARBA00023004"/>
    </source>
</evidence>
<keyword evidence="4" id="KW-0223">Dioxygenase</keyword>
<dbReference type="EMBL" id="JACXZA010000007">
    <property type="protein sequence ID" value="MBD3921936.1"/>
    <property type="molecule type" value="Genomic_DNA"/>
</dbReference>
<reference evidence="8 9" key="1">
    <citation type="submission" date="2020-09" db="EMBL/GenBank/DDBJ databases">
        <title>Paenibacillus sp. strain PR3 16S rRNA gene Genome sequencing and assembly.</title>
        <authorList>
            <person name="Kim J."/>
        </authorList>
    </citation>
    <scope>NUCLEOTIDE SEQUENCE [LARGE SCALE GENOMIC DNA]</scope>
    <source>
        <strain evidence="8 9">PR3</strain>
    </source>
</reference>
<name>A0ABR8N3U5_9BACL</name>
<keyword evidence="9" id="KW-1185">Reference proteome</keyword>
<dbReference type="InterPro" id="IPR006620">
    <property type="entry name" value="Pro_4_hyd_alph"/>
</dbReference>
<keyword evidence="5" id="KW-0560">Oxidoreductase</keyword>